<gene>
    <name evidence="2" type="ORF">SAMN06295998_102517</name>
</gene>
<dbReference type="AlphaFoldDB" id="A0A1W2A831"/>
<keyword evidence="1" id="KW-0732">Signal</keyword>
<reference evidence="2 3" key="1">
    <citation type="submission" date="2017-04" db="EMBL/GenBank/DDBJ databases">
        <authorList>
            <person name="Afonso C.L."/>
            <person name="Miller P.J."/>
            <person name="Scott M.A."/>
            <person name="Spackman E."/>
            <person name="Goraichik I."/>
            <person name="Dimitrov K.M."/>
            <person name="Suarez D.L."/>
            <person name="Swayne D.E."/>
        </authorList>
    </citation>
    <scope>NUCLEOTIDE SEQUENCE [LARGE SCALE GENOMIC DNA]</scope>
    <source>
        <strain evidence="2 3">CGMCC 1.12644</strain>
    </source>
</reference>
<feature type="chain" id="PRO_5013139680" description="Flagellar basal body-associated protein FliL" evidence="1">
    <location>
        <begin position="23"/>
        <end position="167"/>
    </location>
</feature>
<dbReference type="OrthoDB" id="7864548at2"/>
<evidence type="ECO:0000256" key="1">
    <source>
        <dbReference type="SAM" id="SignalP"/>
    </source>
</evidence>
<evidence type="ECO:0000313" key="3">
    <source>
        <dbReference type="Proteomes" id="UP000192330"/>
    </source>
</evidence>
<evidence type="ECO:0008006" key="4">
    <source>
        <dbReference type="Google" id="ProtNLM"/>
    </source>
</evidence>
<evidence type="ECO:0000313" key="2">
    <source>
        <dbReference type="EMBL" id="SMC56810.1"/>
    </source>
</evidence>
<dbReference type="STRING" id="1387277.SAMN06295998_102517"/>
<proteinExistence type="predicted"/>
<name>A0A1W2A831_9RHOB</name>
<dbReference type="RefSeq" id="WP_084351064.1">
    <property type="nucleotide sequence ID" value="NZ_FWYD01000002.1"/>
</dbReference>
<dbReference type="EMBL" id="FWYD01000002">
    <property type="protein sequence ID" value="SMC56810.1"/>
    <property type="molecule type" value="Genomic_DNA"/>
</dbReference>
<protein>
    <recommendedName>
        <fullName evidence="4">Flagellar basal body-associated protein FliL</fullName>
    </recommendedName>
</protein>
<accession>A0A1W2A831</accession>
<organism evidence="2 3">
    <name type="scientific">Primorskyibacter flagellatus</name>
    <dbReference type="NCBI Taxonomy" id="1387277"/>
    <lineage>
        <taxon>Bacteria</taxon>
        <taxon>Pseudomonadati</taxon>
        <taxon>Pseudomonadota</taxon>
        <taxon>Alphaproteobacteria</taxon>
        <taxon>Rhodobacterales</taxon>
        <taxon>Roseobacteraceae</taxon>
        <taxon>Primorskyibacter</taxon>
    </lineage>
</organism>
<keyword evidence="3" id="KW-1185">Reference proteome</keyword>
<sequence>MIKLIIPLTLAAIGTGSGIAAAIFLAPPAEETNTANVAPCGPDAVQHTAKRKEHERNTGTDYEFVKLNNQFVVPIVHGERVKSLVVVSLALEIAPESKDLVFAKEPKLRGVFLQSMFDHANLGGFDGNFTGSNQLNILRQDLYQDGRAVLGPALKSVLIVEIARQDA</sequence>
<dbReference type="Proteomes" id="UP000192330">
    <property type="component" value="Unassembled WGS sequence"/>
</dbReference>
<feature type="signal peptide" evidence="1">
    <location>
        <begin position="1"/>
        <end position="22"/>
    </location>
</feature>